<protein>
    <submittedName>
        <fullName evidence="1">Uncharacterized protein</fullName>
    </submittedName>
</protein>
<organism evidence="1 2">
    <name type="scientific">Microbispora hainanensis</name>
    <dbReference type="NCBI Taxonomy" id="568844"/>
    <lineage>
        <taxon>Bacteria</taxon>
        <taxon>Bacillati</taxon>
        <taxon>Actinomycetota</taxon>
        <taxon>Actinomycetes</taxon>
        <taxon>Streptosporangiales</taxon>
        <taxon>Streptosporangiaceae</taxon>
        <taxon>Microbispora</taxon>
    </lineage>
</organism>
<evidence type="ECO:0000313" key="1">
    <source>
        <dbReference type="EMBL" id="TQS19065.1"/>
    </source>
</evidence>
<dbReference type="Proteomes" id="UP000316541">
    <property type="component" value="Unassembled WGS sequence"/>
</dbReference>
<dbReference type="EMBL" id="VIRM01000027">
    <property type="protein sequence ID" value="TQS19065.1"/>
    <property type="molecule type" value="Genomic_DNA"/>
</dbReference>
<comment type="caution">
    <text evidence="1">The sequence shown here is derived from an EMBL/GenBank/DDBJ whole genome shotgun (WGS) entry which is preliminary data.</text>
</comment>
<accession>A0A544YQM5</accession>
<sequence length="305" mass="33209">MMIPHQYRTVAFTDVAVDLDDDSLRTFFLSRQVYRRTRFVVARSRDAYAVVELTKAGEVELFVGVTDARVLAGPAETVFVDRPDIDTAVPSQLLRAARELPGTPRCVIVRGRYEHVNFILDPAPRRVHVLDVAPPWPAKLYDQVQRIADTAEELPATECVPQVVDLEKLAATEPAEHYLLPCRGGGMSVAGAEISYLDEVPPQADWVLLGCARSRAIHDHFYPDQAANLRQIDICPAALAATLPLPPGEARLTKCCLLEENIETRGDTVVVPWGASFTLVAEGLATASELAGKLGSGTERNGGAS</sequence>
<dbReference type="RefSeq" id="WP_142620828.1">
    <property type="nucleotide sequence ID" value="NZ_VIRM01000027.1"/>
</dbReference>
<gene>
    <name evidence="1" type="ORF">FLX08_22070</name>
</gene>
<name>A0A544YQM5_9ACTN</name>
<proteinExistence type="predicted"/>
<dbReference type="Pfam" id="PF24830">
    <property type="entry name" value="DUF7714"/>
    <property type="match status" value="1"/>
</dbReference>
<dbReference type="InterPro" id="IPR056131">
    <property type="entry name" value="DUF7714"/>
</dbReference>
<dbReference type="AlphaFoldDB" id="A0A544YQM5"/>
<reference evidence="1 2" key="1">
    <citation type="submission" date="2019-07" db="EMBL/GenBank/DDBJ databases">
        <title>Microbispora hainanensis DSM 45428.</title>
        <authorList>
            <person name="Thawai C."/>
        </authorList>
    </citation>
    <scope>NUCLEOTIDE SEQUENCE [LARGE SCALE GENOMIC DNA]</scope>
    <source>
        <strain evidence="1 2">DSM 45428</strain>
    </source>
</reference>
<evidence type="ECO:0000313" key="2">
    <source>
        <dbReference type="Proteomes" id="UP000316541"/>
    </source>
</evidence>